<dbReference type="EMBL" id="MF042360">
    <property type="protein sequence ID" value="ARV77023.1"/>
    <property type="molecule type" value="Genomic_DNA"/>
</dbReference>
<organism evidence="1 2">
    <name type="scientific">Pseudomonas phage Phabio</name>
    <dbReference type="NCBI Taxonomy" id="2006668"/>
    <lineage>
        <taxon>Viruses</taxon>
        <taxon>Duplodnaviria</taxon>
        <taxon>Heunggongvirae</taxon>
        <taxon>Uroviricota</taxon>
        <taxon>Caudoviricetes</taxon>
        <taxon>Chimalliviridae</taxon>
        <taxon>Phabiovirus</taxon>
        <taxon>Phabiovirus phabio</taxon>
    </lineage>
</organism>
<reference evidence="1 2" key="1">
    <citation type="submission" date="2017-05" db="EMBL/GenBank/DDBJ databases">
        <authorList>
            <person name="Song R."/>
            <person name="Chenine A.L."/>
            <person name="Ruprecht R.M."/>
        </authorList>
    </citation>
    <scope>NUCLEOTIDE SEQUENCE [LARGE SCALE GENOMIC DNA]</scope>
</reference>
<sequence length="229" mass="26007">MNLPPVNSFTVIEHLHSVSMDRNIHGYQETSTIDIHYVLSQGISFYALTQREGDEVSCDFSIRSRGHLHIGPHLLKDAIELWRAAWLSGVEAVIPGDVGHLEFGSMVKTDYAASSHRIVVRGCRSSKVIGYMHWSKDERFVITYDENEACLFPSYEYASILHTGLLFRDQPQELRENVESILELFGEDITVQLQKEVGENGGSWVDVGDENLAPAYTRKNSYINKIKQY</sequence>
<accession>A0A1Y0SZ25</accession>
<protein>
    <submittedName>
        <fullName evidence="1">Uncharacterized protein</fullName>
    </submittedName>
</protein>
<gene>
    <name evidence="1" type="ORF">PHABIO_392</name>
</gene>
<evidence type="ECO:0000313" key="1">
    <source>
        <dbReference type="EMBL" id="ARV77023.1"/>
    </source>
</evidence>
<evidence type="ECO:0000313" key="2">
    <source>
        <dbReference type="Proteomes" id="UP000225448"/>
    </source>
</evidence>
<keyword evidence="2" id="KW-1185">Reference proteome</keyword>
<dbReference type="Proteomes" id="UP000225448">
    <property type="component" value="Segment"/>
</dbReference>
<name>A0A1Y0SZ25_9CAUD</name>
<proteinExistence type="predicted"/>